<keyword evidence="2" id="KW-1185">Reference proteome</keyword>
<proteinExistence type="predicted"/>
<evidence type="ECO:0000313" key="1">
    <source>
        <dbReference type="EMBL" id="MBC2846058.1"/>
    </source>
</evidence>
<organism evidence="1 2">
    <name type="scientific">Winogradskyella flava</name>
    <dbReference type="NCBI Taxonomy" id="1884876"/>
    <lineage>
        <taxon>Bacteria</taxon>
        <taxon>Pseudomonadati</taxon>
        <taxon>Bacteroidota</taxon>
        <taxon>Flavobacteriia</taxon>
        <taxon>Flavobacteriales</taxon>
        <taxon>Flavobacteriaceae</taxon>
        <taxon>Winogradskyella</taxon>
    </lineage>
</organism>
<dbReference type="RefSeq" id="WP_185789774.1">
    <property type="nucleotide sequence ID" value="NZ_JACLCP010000004.1"/>
</dbReference>
<dbReference type="InterPro" id="IPR010321">
    <property type="entry name" value="DUF922"/>
</dbReference>
<dbReference type="EMBL" id="JACLCP010000004">
    <property type="protein sequence ID" value="MBC2846058.1"/>
    <property type="molecule type" value="Genomic_DNA"/>
</dbReference>
<gene>
    <name evidence="1" type="ORF">H7F21_13205</name>
</gene>
<reference evidence="1" key="1">
    <citation type="submission" date="2020-08" db="EMBL/GenBank/DDBJ databases">
        <title>Winogradskyella ouciana sp. nov., isolated from the hadal seawater of the Mariana Trench.</title>
        <authorList>
            <person name="He X."/>
        </authorList>
    </citation>
    <scope>NUCLEOTIDE SEQUENCE [LARGE SCALE GENOMIC DNA]</scope>
    <source>
        <strain evidence="1">KCTC 52348</strain>
    </source>
</reference>
<dbReference type="Proteomes" id="UP000533900">
    <property type="component" value="Unassembled WGS sequence"/>
</dbReference>
<accession>A0A842IZ82</accession>
<evidence type="ECO:0000313" key="2">
    <source>
        <dbReference type="Proteomes" id="UP000533900"/>
    </source>
</evidence>
<protein>
    <submittedName>
        <fullName evidence="1">DUF922 domain-containing protein</fullName>
    </submittedName>
</protein>
<dbReference type="AlphaFoldDB" id="A0A842IZ82"/>
<dbReference type="Pfam" id="PF06037">
    <property type="entry name" value="DUF922"/>
    <property type="match status" value="1"/>
</dbReference>
<comment type="caution">
    <text evidence="1">The sequence shown here is derived from an EMBL/GenBank/DDBJ whole genome shotgun (WGS) entry which is preliminary data.</text>
</comment>
<sequence length="182" mass="21102">MQIKYIIVVLIFLFIGNASSNEETVTWNELRKLTWSDFKAAPDSNSGAVALTASGITFGYSLKTSGKRIIDFKYSVEAHFYPDKSWYISEKGDSYILGHEQLHFDITELYVRKFRQQLERLVANQNIKQQMNQIHIAINEALDKTQKTYDAQTKHSINVDAQKYWETYIAEELAKLDTYKSQ</sequence>
<name>A0A842IZ82_9FLAO</name>